<dbReference type="OrthoDB" id="2745898at2759"/>
<dbReference type="Pfam" id="PF00646">
    <property type="entry name" value="F-box"/>
    <property type="match status" value="1"/>
</dbReference>
<gene>
    <name evidence="2" type="ORF">BJ322DRAFT_1206669</name>
</gene>
<reference evidence="2" key="2">
    <citation type="submission" date="2020-11" db="EMBL/GenBank/DDBJ databases">
        <authorList>
            <consortium name="DOE Joint Genome Institute"/>
            <person name="Kuo A."/>
            <person name="Miyauchi S."/>
            <person name="Kiss E."/>
            <person name="Drula E."/>
            <person name="Kohler A."/>
            <person name="Sanchez-Garcia M."/>
            <person name="Andreopoulos B."/>
            <person name="Barry K.W."/>
            <person name="Bonito G."/>
            <person name="Buee M."/>
            <person name="Carver A."/>
            <person name="Chen C."/>
            <person name="Cichocki N."/>
            <person name="Clum A."/>
            <person name="Culley D."/>
            <person name="Crous P.W."/>
            <person name="Fauchery L."/>
            <person name="Girlanda M."/>
            <person name="Hayes R."/>
            <person name="Keri Z."/>
            <person name="Labutti K."/>
            <person name="Lipzen A."/>
            <person name="Lombard V."/>
            <person name="Magnuson J."/>
            <person name="Maillard F."/>
            <person name="Morin E."/>
            <person name="Murat C."/>
            <person name="Nolan M."/>
            <person name="Ohm R."/>
            <person name="Pangilinan J."/>
            <person name="Pereira M."/>
            <person name="Perotto S."/>
            <person name="Peter M."/>
            <person name="Riley R."/>
            <person name="Sitrit Y."/>
            <person name="Stielow B."/>
            <person name="Szollosi G."/>
            <person name="Zifcakova L."/>
            <person name="Stursova M."/>
            <person name="Spatafora J.W."/>
            <person name="Tedersoo L."/>
            <person name="Vaario L.-M."/>
            <person name="Yamada A."/>
            <person name="Yan M."/>
            <person name="Wang P."/>
            <person name="Xu J."/>
            <person name="Bruns T."/>
            <person name="Baldrian P."/>
            <person name="Vilgalys R."/>
            <person name="Henrissat B."/>
            <person name="Grigoriev I.V."/>
            <person name="Hibbett D."/>
            <person name="Nagy L.G."/>
            <person name="Martin F.M."/>
        </authorList>
    </citation>
    <scope>NUCLEOTIDE SEQUENCE</scope>
    <source>
        <strain evidence="2">UH-Tt-Lm1</strain>
    </source>
</reference>
<sequence length="374" mass="42601">MELPQELVDEIIDHLPPDDKKSLRNCSLVAKSWTRPSQKCLFEDISIDQHNLQSWLENIPPTNILLLEYVRKLSYSEFTTGEIPTTHCALRDHLPSLRQLRYLNLTCARISSCLEYVGPFSAFQHTLSTISLVHCKTTKGGLITLINYFPNLSCLGISALGYIQENDPTLPLTRTLFAKLCVTTCPAGTLVLFEELSGLGLRFEEVVISNTTYEPEWSHFSKRIIDIFGGSVKRLNIIRPHNGNRHHLTLSHCQELREFEAFTLRLNHGELDLLSSITSVKIEKIILAYAYVNNLQADHASWTQLDEILTKLAERPKDKPWLEVAFRSIDGGRKWGSDLRKYLPRFVQKGRMTVLSPEYEVFYSSDEGRGGGDH</sequence>
<feature type="domain" description="F-box" evidence="1">
    <location>
        <begin position="2"/>
        <end position="33"/>
    </location>
</feature>
<dbReference type="InterPro" id="IPR032675">
    <property type="entry name" value="LRR_dom_sf"/>
</dbReference>
<evidence type="ECO:0000259" key="1">
    <source>
        <dbReference type="Pfam" id="PF00646"/>
    </source>
</evidence>
<protein>
    <recommendedName>
        <fullName evidence="1">F-box domain-containing protein</fullName>
    </recommendedName>
</protein>
<accession>A0A9P6HNR5</accession>
<proteinExistence type="predicted"/>
<dbReference type="Proteomes" id="UP000736335">
    <property type="component" value="Unassembled WGS sequence"/>
</dbReference>
<comment type="caution">
    <text evidence="2">The sequence shown here is derived from an EMBL/GenBank/DDBJ whole genome shotgun (WGS) entry which is preliminary data.</text>
</comment>
<reference evidence="2" key="1">
    <citation type="journal article" date="2020" name="Nat. Commun.">
        <title>Large-scale genome sequencing of mycorrhizal fungi provides insights into the early evolution of symbiotic traits.</title>
        <authorList>
            <person name="Miyauchi S."/>
            <person name="Kiss E."/>
            <person name="Kuo A."/>
            <person name="Drula E."/>
            <person name="Kohler A."/>
            <person name="Sanchez-Garcia M."/>
            <person name="Morin E."/>
            <person name="Andreopoulos B."/>
            <person name="Barry K.W."/>
            <person name="Bonito G."/>
            <person name="Buee M."/>
            <person name="Carver A."/>
            <person name="Chen C."/>
            <person name="Cichocki N."/>
            <person name="Clum A."/>
            <person name="Culley D."/>
            <person name="Crous P.W."/>
            <person name="Fauchery L."/>
            <person name="Girlanda M."/>
            <person name="Hayes R.D."/>
            <person name="Keri Z."/>
            <person name="LaButti K."/>
            <person name="Lipzen A."/>
            <person name="Lombard V."/>
            <person name="Magnuson J."/>
            <person name="Maillard F."/>
            <person name="Murat C."/>
            <person name="Nolan M."/>
            <person name="Ohm R.A."/>
            <person name="Pangilinan J."/>
            <person name="Pereira M.F."/>
            <person name="Perotto S."/>
            <person name="Peter M."/>
            <person name="Pfister S."/>
            <person name="Riley R."/>
            <person name="Sitrit Y."/>
            <person name="Stielow J.B."/>
            <person name="Szollosi G."/>
            <person name="Zifcakova L."/>
            <person name="Stursova M."/>
            <person name="Spatafora J.W."/>
            <person name="Tedersoo L."/>
            <person name="Vaario L.M."/>
            <person name="Yamada A."/>
            <person name="Yan M."/>
            <person name="Wang P."/>
            <person name="Xu J."/>
            <person name="Bruns T."/>
            <person name="Baldrian P."/>
            <person name="Vilgalys R."/>
            <person name="Dunand C."/>
            <person name="Henrissat B."/>
            <person name="Grigoriev I.V."/>
            <person name="Hibbett D."/>
            <person name="Nagy L.G."/>
            <person name="Martin F.M."/>
        </authorList>
    </citation>
    <scope>NUCLEOTIDE SEQUENCE</scope>
    <source>
        <strain evidence="2">UH-Tt-Lm1</strain>
    </source>
</reference>
<keyword evidence="3" id="KW-1185">Reference proteome</keyword>
<evidence type="ECO:0000313" key="3">
    <source>
        <dbReference type="Proteomes" id="UP000736335"/>
    </source>
</evidence>
<dbReference type="Gene3D" id="3.80.10.10">
    <property type="entry name" value="Ribonuclease Inhibitor"/>
    <property type="match status" value="1"/>
</dbReference>
<name>A0A9P6HNR5_9AGAM</name>
<dbReference type="EMBL" id="WIUZ02000001">
    <property type="protein sequence ID" value="KAF9791923.1"/>
    <property type="molecule type" value="Genomic_DNA"/>
</dbReference>
<organism evidence="2 3">
    <name type="scientific">Thelephora terrestris</name>
    <dbReference type="NCBI Taxonomy" id="56493"/>
    <lineage>
        <taxon>Eukaryota</taxon>
        <taxon>Fungi</taxon>
        <taxon>Dikarya</taxon>
        <taxon>Basidiomycota</taxon>
        <taxon>Agaricomycotina</taxon>
        <taxon>Agaricomycetes</taxon>
        <taxon>Thelephorales</taxon>
        <taxon>Thelephoraceae</taxon>
        <taxon>Thelephora</taxon>
    </lineage>
</organism>
<evidence type="ECO:0000313" key="2">
    <source>
        <dbReference type="EMBL" id="KAF9791923.1"/>
    </source>
</evidence>
<dbReference type="InterPro" id="IPR001810">
    <property type="entry name" value="F-box_dom"/>
</dbReference>
<dbReference type="AlphaFoldDB" id="A0A9P6HNR5"/>